<organism evidence="3 4">
    <name type="scientific">Thecamonas trahens ATCC 50062</name>
    <dbReference type="NCBI Taxonomy" id="461836"/>
    <lineage>
        <taxon>Eukaryota</taxon>
        <taxon>Apusozoa</taxon>
        <taxon>Apusomonadida</taxon>
        <taxon>Apusomonadidae</taxon>
        <taxon>Thecamonas</taxon>
    </lineage>
</organism>
<dbReference type="CDD" id="cd00821">
    <property type="entry name" value="PH"/>
    <property type="match status" value="2"/>
</dbReference>
<accession>A0A0L0DHJ9</accession>
<feature type="domain" description="PH" evidence="2">
    <location>
        <begin position="258"/>
        <end position="356"/>
    </location>
</feature>
<dbReference type="AlphaFoldDB" id="A0A0L0DHJ9"/>
<dbReference type="Pfam" id="PF00169">
    <property type="entry name" value="PH"/>
    <property type="match status" value="3"/>
</dbReference>
<feature type="compositionally biased region" description="Low complexity" evidence="1">
    <location>
        <begin position="631"/>
        <end position="659"/>
    </location>
</feature>
<dbReference type="GeneID" id="25566608"/>
<dbReference type="InterPro" id="IPR051707">
    <property type="entry name" value="PI-Interact_SigTrans_Reg"/>
</dbReference>
<dbReference type="InterPro" id="IPR001849">
    <property type="entry name" value="PH_domain"/>
</dbReference>
<proteinExistence type="predicted"/>
<feature type="domain" description="PH" evidence="2">
    <location>
        <begin position="119"/>
        <end position="218"/>
    </location>
</feature>
<dbReference type="Gene3D" id="2.30.29.30">
    <property type="entry name" value="Pleckstrin-homology domain (PH domain)/Phosphotyrosine-binding domain (PTB)"/>
    <property type="match status" value="3"/>
</dbReference>
<protein>
    <recommendedName>
        <fullName evidence="2">PH domain-containing protein</fullName>
    </recommendedName>
</protein>
<dbReference type="PROSITE" id="PS50003">
    <property type="entry name" value="PH_DOMAIN"/>
    <property type="match status" value="3"/>
</dbReference>
<sequence>MGDSADGLADAPPPPASFVEAGSVLAVGAVGDGVLLEDAPPPPPSFLGSPSVLGGGGGSGVNFLDVGDIDVDTFGMPMPPPPECEFNAAPDDDDDLSAGIPPVYDDRIASIEAAAGSDGLLKAGWVYKRGGGKLRSPWQKRFLVLTLDSLTYAPSETKPIKGRINMAHVKKVRYSNDPGEMGKRCGIVVVTLPRTYYFAPETPDELMEWMRLLSQAAKRHRYLRIKARSEANNEELLSASEEDDESEFSASSDWAAEEVIKEGNVLKRAPVKIKWAPCWLSLSNKKITYGSANNSRVAGMIYTKDIEGVLKTIGQREVGEQANCLSLYTADRTYFFSAPSEVELHKWLDVIRIAQEQARAGASDSIADAGAASSATPAPAGSSPPKSGSGASLAAAGSSGSLVTGDEDEDEDDDGEIVLEGLLVKRGGRRSSWRTRWFTVSRQKLTYSASKEKGLKGEFLIRDIKTVLRDIPLKVKRELDKTSRVGITVATVDRTYYLASDDERTLDAWYRVLHRLHRDRKKGRKRPLDFYRQLGTSAEVDVDTLNSADRAALGSAELDVSTSASASPAAGNDEPPPVKVDTAATPGAASDGGDADESASDADAPAESDRNGNDDAPAVQVDKGDGGGTGEAADGAADDGNGNNAAASDDSESSSTDLV</sequence>
<feature type="compositionally biased region" description="Low complexity" evidence="1">
    <location>
        <begin position="370"/>
        <end position="401"/>
    </location>
</feature>
<evidence type="ECO:0000313" key="3">
    <source>
        <dbReference type="EMBL" id="KNC51695.1"/>
    </source>
</evidence>
<dbReference type="STRING" id="461836.A0A0L0DHJ9"/>
<dbReference type="PANTHER" id="PTHR14336">
    <property type="entry name" value="TANDEM PH DOMAIN CONTAINING PROTEIN"/>
    <property type="match status" value="1"/>
</dbReference>
<evidence type="ECO:0000313" key="4">
    <source>
        <dbReference type="Proteomes" id="UP000054408"/>
    </source>
</evidence>
<evidence type="ECO:0000256" key="1">
    <source>
        <dbReference type="SAM" id="MobiDB-lite"/>
    </source>
</evidence>
<dbReference type="InterPro" id="IPR011993">
    <property type="entry name" value="PH-like_dom_sf"/>
</dbReference>
<feature type="compositionally biased region" description="Low complexity" evidence="1">
    <location>
        <begin position="581"/>
        <end position="592"/>
    </location>
</feature>
<dbReference type="Proteomes" id="UP000054408">
    <property type="component" value="Unassembled WGS sequence"/>
</dbReference>
<feature type="region of interest" description="Disordered" evidence="1">
    <location>
        <begin position="563"/>
        <end position="659"/>
    </location>
</feature>
<gene>
    <name evidence="3" type="ORF">AMSG_07759</name>
</gene>
<keyword evidence="4" id="KW-1185">Reference proteome</keyword>
<feature type="compositionally biased region" description="Acidic residues" evidence="1">
    <location>
        <begin position="405"/>
        <end position="414"/>
    </location>
</feature>
<dbReference type="EMBL" id="GL349469">
    <property type="protein sequence ID" value="KNC51695.1"/>
    <property type="molecule type" value="Genomic_DNA"/>
</dbReference>
<dbReference type="RefSeq" id="XP_013755824.1">
    <property type="nucleotide sequence ID" value="XM_013900370.1"/>
</dbReference>
<reference evidence="3 4" key="1">
    <citation type="submission" date="2010-05" db="EMBL/GenBank/DDBJ databases">
        <title>The Genome Sequence of Thecamonas trahens ATCC 50062.</title>
        <authorList>
            <consortium name="The Broad Institute Genome Sequencing Platform"/>
            <person name="Russ C."/>
            <person name="Cuomo C."/>
            <person name="Shea T."/>
            <person name="Young S.K."/>
            <person name="Zeng Q."/>
            <person name="Koehrsen M."/>
            <person name="Haas B."/>
            <person name="Borodovsky M."/>
            <person name="Guigo R."/>
            <person name="Alvarado L."/>
            <person name="Berlin A."/>
            <person name="Bochicchio J."/>
            <person name="Borenstein D."/>
            <person name="Chapman S."/>
            <person name="Chen Z."/>
            <person name="Freedman E."/>
            <person name="Gellesch M."/>
            <person name="Goldberg J."/>
            <person name="Griggs A."/>
            <person name="Gujja S."/>
            <person name="Heilman E."/>
            <person name="Heiman D."/>
            <person name="Hepburn T."/>
            <person name="Howarth C."/>
            <person name="Jen D."/>
            <person name="Larson L."/>
            <person name="Mehta T."/>
            <person name="Park D."/>
            <person name="Pearson M."/>
            <person name="Roberts A."/>
            <person name="Saif S."/>
            <person name="Shenoy N."/>
            <person name="Sisk P."/>
            <person name="Stolte C."/>
            <person name="Sykes S."/>
            <person name="Thomson T."/>
            <person name="Walk T."/>
            <person name="White J."/>
            <person name="Yandava C."/>
            <person name="Burger G."/>
            <person name="Gray M.W."/>
            <person name="Holland P.W.H."/>
            <person name="King N."/>
            <person name="Lang F.B.F."/>
            <person name="Roger A.J."/>
            <person name="Ruiz-Trillo I."/>
            <person name="Lander E."/>
            <person name="Nusbaum C."/>
        </authorList>
    </citation>
    <scope>NUCLEOTIDE SEQUENCE [LARGE SCALE GENOMIC DNA]</scope>
    <source>
        <strain evidence="3 4">ATCC 50062</strain>
    </source>
</reference>
<feature type="domain" description="PH" evidence="2">
    <location>
        <begin position="416"/>
        <end position="518"/>
    </location>
</feature>
<dbReference type="SUPFAM" id="SSF50729">
    <property type="entry name" value="PH domain-like"/>
    <property type="match status" value="3"/>
</dbReference>
<evidence type="ECO:0000259" key="2">
    <source>
        <dbReference type="PROSITE" id="PS50003"/>
    </source>
</evidence>
<feature type="compositionally biased region" description="Acidic residues" evidence="1">
    <location>
        <begin position="593"/>
        <end position="606"/>
    </location>
</feature>
<name>A0A0L0DHJ9_THETB</name>
<feature type="region of interest" description="Disordered" evidence="1">
    <location>
        <begin position="370"/>
        <end position="414"/>
    </location>
</feature>
<dbReference type="SMART" id="SM00233">
    <property type="entry name" value="PH"/>
    <property type="match status" value="3"/>
</dbReference>